<feature type="transmembrane region" description="Helical" evidence="1">
    <location>
        <begin position="59"/>
        <end position="79"/>
    </location>
</feature>
<dbReference type="SUPFAM" id="SSF103473">
    <property type="entry name" value="MFS general substrate transporter"/>
    <property type="match status" value="1"/>
</dbReference>
<gene>
    <name evidence="2" type="ORF">ACFFN1_09475</name>
</gene>
<evidence type="ECO:0000313" key="3">
    <source>
        <dbReference type="Proteomes" id="UP001589707"/>
    </source>
</evidence>
<evidence type="ECO:0000256" key="1">
    <source>
        <dbReference type="SAM" id="Phobius"/>
    </source>
</evidence>
<dbReference type="InterPro" id="IPR036259">
    <property type="entry name" value="MFS_trans_sf"/>
</dbReference>
<sequence>MISGTSGSQGAFLANLFPTRHRFSAMALAREANGALIAGFSPVILAAHVAWANGAITAAAGYLVACCLLSAAAIFLASLGRRRGAGRGRGTIAG</sequence>
<evidence type="ECO:0000313" key="2">
    <source>
        <dbReference type="EMBL" id="MFB9776626.1"/>
    </source>
</evidence>
<keyword evidence="1" id="KW-0812">Transmembrane</keyword>
<reference evidence="2 3" key="1">
    <citation type="submission" date="2024-09" db="EMBL/GenBank/DDBJ databases">
        <authorList>
            <person name="Sun Q."/>
            <person name="Mori K."/>
        </authorList>
    </citation>
    <scope>NUCLEOTIDE SEQUENCE [LARGE SCALE GENOMIC DNA]</scope>
    <source>
        <strain evidence="2 3">JCM 11683</strain>
    </source>
</reference>
<feature type="transmembrane region" description="Helical" evidence="1">
    <location>
        <begin position="32"/>
        <end position="53"/>
    </location>
</feature>
<protein>
    <recommendedName>
        <fullName evidence="4">Major facilitator superfamily (MFS) profile domain-containing protein</fullName>
    </recommendedName>
</protein>
<organism evidence="2 3">
    <name type="scientific">Brevibacterium otitidis</name>
    <dbReference type="NCBI Taxonomy" id="53364"/>
    <lineage>
        <taxon>Bacteria</taxon>
        <taxon>Bacillati</taxon>
        <taxon>Actinomycetota</taxon>
        <taxon>Actinomycetes</taxon>
        <taxon>Micrococcales</taxon>
        <taxon>Brevibacteriaceae</taxon>
        <taxon>Brevibacterium</taxon>
    </lineage>
</organism>
<dbReference type="EMBL" id="JBHMAU010000062">
    <property type="protein sequence ID" value="MFB9776626.1"/>
    <property type="molecule type" value="Genomic_DNA"/>
</dbReference>
<keyword evidence="3" id="KW-1185">Reference proteome</keyword>
<dbReference type="Proteomes" id="UP001589707">
    <property type="component" value="Unassembled WGS sequence"/>
</dbReference>
<accession>A0ABV5X3J9</accession>
<evidence type="ECO:0008006" key="4">
    <source>
        <dbReference type="Google" id="ProtNLM"/>
    </source>
</evidence>
<dbReference type="RefSeq" id="WP_376840471.1">
    <property type="nucleotide sequence ID" value="NZ_JBHMAU010000062.1"/>
</dbReference>
<comment type="caution">
    <text evidence="2">The sequence shown here is derived from an EMBL/GenBank/DDBJ whole genome shotgun (WGS) entry which is preliminary data.</text>
</comment>
<keyword evidence="1" id="KW-0472">Membrane</keyword>
<proteinExistence type="predicted"/>
<keyword evidence="1" id="KW-1133">Transmembrane helix</keyword>
<name>A0ABV5X3J9_9MICO</name>